<keyword evidence="2" id="KW-0488">Methylation</keyword>
<evidence type="ECO:0000256" key="1">
    <source>
        <dbReference type="ARBA" id="ARBA00010835"/>
    </source>
</evidence>
<comment type="similarity">
    <text evidence="1">Belongs to the prokaryotic/mitochondrial release factor family.</text>
</comment>
<dbReference type="eggNOG" id="KOG2726">
    <property type="taxonomic scope" value="Eukaryota"/>
</dbReference>
<dbReference type="OMA" id="DHRVGFK"/>
<dbReference type="InterPro" id="IPR050057">
    <property type="entry name" value="Prokaryotic/Mito_RF"/>
</dbReference>
<dbReference type="Gene3D" id="3.30.160.20">
    <property type="match status" value="1"/>
</dbReference>
<sequence length="441" mass="48256">MPWTFAAHGRFKFAAANGRQARFQSSASTAIADDPESQISPVLLERARAIATEHQQLAAANANNYDVTTAKRIGELSSVAKALKEWEDAQNSLSELQSLLDDPSSDAEILSLARSDIESTLSQLPSLTAALKKSLIPPHPFANLGCMIEIHPGAGGSEASLFAHTLLEMYRGMCARKKWPTQLTSYTPDDSVSDKALTEALLEVEQPGSYEMLRSEAGVHRVQRVPATEKKGRTHTSAVSVLVLPNLPDTSSPESELDYEDPNSDYYIAPQDVRSETMRARGAGGQHVNKTDSAVRLTHIPTGIVVAMQDSRSQHKNRDKAWQLLRAKIAQLRREQRDAEVTALRRSVMGGVAKSGREDKVRTYNYSQNRVTDHRSGAESSDLDGVLAGDVALERIMESVREWMAENEVRGLLAEEQIKANAKAREGEDGKDGKSNGNGKK</sequence>
<proteinExistence type="inferred from homology"/>
<dbReference type="SUPFAM" id="SSF75620">
    <property type="entry name" value="Release factor"/>
    <property type="match status" value="1"/>
</dbReference>
<dbReference type="AlphaFoldDB" id="H6C291"/>
<dbReference type="Proteomes" id="UP000007304">
    <property type="component" value="Unassembled WGS sequence"/>
</dbReference>
<evidence type="ECO:0000256" key="3">
    <source>
        <dbReference type="ARBA" id="ARBA00022917"/>
    </source>
</evidence>
<feature type="compositionally biased region" description="Basic and acidic residues" evidence="4">
    <location>
        <begin position="423"/>
        <end position="434"/>
    </location>
</feature>
<dbReference type="GeneID" id="20311365"/>
<dbReference type="FunCoup" id="H6C291">
    <property type="interactions" value="689"/>
</dbReference>
<dbReference type="VEuPathDB" id="FungiDB:HMPREF1120_06726"/>
<dbReference type="Pfam" id="PF00472">
    <property type="entry name" value="RF-1"/>
    <property type="match status" value="1"/>
</dbReference>
<dbReference type="InterPro" id="IPR000352">
    <property type="entry name" value="Pep_chain_release_fac_I"/>
</dbReference>
<dbReference type="Gene3D" id="6.10.140.1950">
    <property type="match status" value="1"/>
</dbReference>
<name>H6C291_EXODN</name>
<accession>H6C291</accession>
<dbReference type="PANTHER" id="PTHR43804">
    <property type="entry name" value="LD18447P"/>
    <property type="match status" value="1"/>
</dbReference>
<reference evidence="6" key="1">
    <citation type="submission" date="2011-07" db="EMBL/GenBank/DDBJ databases">
        <title>The Genome Sequence of Exophiala (Wangiella) dermatitidis NIH/UT8656.</title>
        <authorList>
            <consortium name="The Broad Institute Genome Sequencing Platform"/>
            <person name="Cuomo C."/>
            <person name="Wang Z."/>
            <person name="Hunicke-Smith S."/>
            <person name="Szanislo P.J."/>
            <person name="Earl A."/>
            <person name="Young S.K."/>
            <person name="Zeng Q."/>
            <person name="Gargeya S."/>
            <person name="Fitzgerald M."/>
            <person name="Haas B."/>
            <person name="Abouelleil A."/>
            <person name="Alvarado L."/>
            <person name="Arachchi H.M."/>
            <person name="Berlin A."/>
            <person name="Brown A."/>
            <person name="Chapman S.B."/>
            <person name="Chen Z."/>
            <person name="Dunbar C."/>
            <person name="Freedman E."/>
            <person name="Gearin G."/>
            <person name="Gellesch M."/>
            <person name="Goldberg J."/>
            <person name="Griggs A."/>
            <person name="Gujja S."/>
            <person name="Heiman D."/>
            <person name="Howarth C."/>
            <person name="Larson L."/>
            <person name="Lui A."/>
            <person name="MacDonald P.J.P."/>
            <person name="Montmayeur A."/>
            <person name="Murphy C."/>
            <person name="Neiman D."/>
            <person name="Pearson M."/>
            <person name="Priest M."/>
            <person name="Roberts A."/>
            <person name="Saif S."/>
            <person name="Shea T."/>
            <person name="Shenoy N."/>
            <person name="Sisk P."/>
            <person name="Stolte C."/>
            <person name="Sykes S."/>
            <person name="Wortman J."/>
            <person name="Nusbaum C."/>
            <person name="Birren B."/>
        </authorList>
    </citation>
    <scope>NUCLEOTIDE SEQUENCE</scope>
    <source>
        <strain evidence="6">NIH/UT8656</strain>
    </source>
</reference>
<organism evidence="6 7">
    <name type="scientific">Exophiala dermatitidis (strain ATCC 34100 / CBS 525.76 / NIH/UT8656)</name>
    <name type="common">Black yeast</name>
    <name type="synonym">Wangiella dermatitidis</name>
    <dbReference type="NCBI Taxonomy" id="858893"/>
    <lineage>
        <taxon>Eukaryota</taxon>
        <taxon>Fungi</taxon>
        <taxon>Dikarya</taxon>
        <taxon>Ascomycota</taxon>
        <taxon>Pezizomycotina</taxon>
        <taxon>Eurotiomycetes</taxon>
        <taxon>Chaetothyriomycetidae</taxon>
        <taxon>Chaetothyriales</taxon>
        <taxon>Herpotrichiellaceae</taxon>
        <taxon>Exophiala</taxon>
    </lineage>
</organism>
<dbReference type="HOGENOM" id="CLU_036856_0_8_1"/>
<keyword evidence="3" id="KW-0648">Protein biosynthesis</keyword>
<dbReference type="Pfam" id="PF03462">
    <property type="entry name" value="PCRF"/>
    <property type="match status" value="1"/>
</dbReference>
<dbReference type="SMART" id="SM00937">
    <property type="entry name" value="PCRF"/>
    <property type="match status" value="1"/>
</dbReference>
<dbReference type="OrthoDB" id="2019491at2759"/>
<keyword evidence="7" id="KW-1185">Reference proteome</keyword>
<feature type="region of interest" description="Disordered" evidence="4">
    <location>
        <begin position="421"/>
        <end position="441"/>
    </location>
</feature>
<gene>
    <name evidence="6" type="ORF">HMPREF1120_06726</name>
</gene>
<dbReference type="InterPro" id="IPR005139">
    <property type="entry name" value="PCRF"/>
</dbReference>
<evidence type="ECO:0000313" key="7">
    <source>
        <dbReference type="Proteomes" id="UP000007304"/>
    </source>
</evidence>
<feature type="domain" description="Prokaryotic-type class I peptide chain release factors" evidence="5">
    <location>
        <begin position="279"/>
        <end position="295"/>
    </location>
</feature>
<evidence type="ECO:0000256" key="2">
    <source>
        <dbReference type="ARBA" id="ARBA00022481"/>
    </source>
</evidence>
<dbReference type="RefSeq" id="XP_009159184.1">
    <property type="nucleotide sequence ID" value="XM_009160936.1"/>
</dbReference>
<dbReference type="InterPro" id="IPR045853">
    <property type="entry name" value="Pep_chain_release_fac_I_sf"/>
</dbReference>
<dbReference type="PANTHER" id="PTHR43804:SF7">
    <property type="entry name" value="LD18447P"/>
    <property type="match status" value="1"/>
</dbReference>
<dbReference type="EMBL" id="JH226134">
    <property type="protein sequence ID" value="EHY58723.1"/>
    <property type="molecule type" value="Genomic_DNA"/>
</dbReference>
<dbReference type="InParanoid" id="H6C291"/>
<protein>
    <submittedName>
        <fullName evidence="6">Peptide chain release factor RF-1</fullName>
    </submittedName>
</protein>
<dbReference type="GO" id="GO:0003747">
    <property type="term" value="F:translation release factor activity"/>
    <property type="evidence" value="ECO:0007669"/>
    <property type="project" value="InterPro"/>
</dbReference>
<dbReference type="GO" id="GO:0005739">
    <property type="term" value="C:mitochondrion"/>
    <property type="evidence" value="ECO:0007669"/>
    <property type="project" value="UniProtKB-ARBA"/>
</dbReference>
<dbReference type="FunFam" id="3.30.160.20:FF:000070">
    <property type="entry name" value="Related to MRF1-peptide chain release factor, mitochondrial"/>
    <property type="match status" value="1"/>
</dbReference>
<dbReference type="STRING" id="858893.H6C291"/>
<dbReference type="Gene3D" id="3.30.70.1660">
    <property type="match status" value="1"/>
</dbReference>
<evidence type="ECO:0000259" key="5">
    <source>
        <dbReference type="PROSITE" id="PS00745"/>
    </source>
</evidence>
<dbReference type="GO" id="GO:0032543">
    <property type="term" value="P:mitochondrial translation"/>
    <property type="evidence" value="ECO:0007669"/>
    <property type="project" value="UniProtKB-ARBA"/>
</dbReference>
<feature type="region of interest" description="Disordered" evidence="4">
    <location>
        <begin position="245"/>
        <end position="265"/>
    </location>
</feature>
<evidence type="ECO:0000256" key="4">
    <source>
        <dbReference type="SAM" id="MobiDB-lite"/>
    </source>
</evidence>
<evidence type="ECO:0000313" key="6">
    <source>
        <dbReference type="EMBL" id="EHY58723.1"/>
    </source>
</evidence>
<dbReference type="PROSITE" id="PS00745">
    <property type="entry name" value="RF_PROK_I"/>
    <property type="match status" value="1"/>
</dbReference>